<reference evidence="1 3" key="1">
    <citation type="journal article" date="2015" name="Sci. Rep.">
        <title>Chromosome-level genome map provides insights into diverse defense mechanisms in the medicinal fungus Ganoderma sinense.</title>
        <authorList>
            <person name="Zhu Y."/>
            <person name="Xu J."/>
            <person name="Sun C."/>
            <person name="Zhou S."/>
            <person name="Xu H."/>
            <person name="Nelson D.R."/>
            <person name="Qian J."/>
            <person name="Song J."/>
            <person name="Luo H."/>
            <person name="Xiang L."/>
            <person name="Li Y."/>
            <person name="Xu Z."/>
            <person name="Ji A."/>
            <person name="Wang L."/>
            <person name="Lu S."/>
            <person name="Hayward A."/>
            <person name="Sun W."/>
            <person name="Li X."/>
            <person name="Schwartz D.C."/>
            <person name="Wang Y."/>
            <person name="Chen S."/>
        </authorList>
    </citation>
    <scope>NUCLEOTIDE SEQUENCE [LARGE SCALE GENOMIC DNA]</scope>
    <source>
        <strain evidence="1 3">ZZ0214-1</strain>
    </source>
</reference>
<evidence type="ECO:0000313" key="1">
    <source>
        <dbReference type="EMBL" id="PIL26723.1"/>
    </source>
</evidence>
<evidence type="ECO:0000313" key="2">
    <source>
        <dbReference type="EMBL" id="PIL26725.1"/>
    </source>
</evidence>
<dbReference type="EMBL" id="AYKW01000039">
    <property type="protein sequence ID" value="PIL26725.1"/>
    <property type="molecule type" value="Genomic_DNA"/>
</dbReference>
<keyword evidence="3" id="KW-1185">Reference proteome</keyword>
<proteinExistence type="predicted"/>
<gene>
    <name evidence="1" type="ORF">GSI_11202</name>
    <name evidence="2" type="ORF">GSI_11204</name>
</gene>
<dbReference type="AlphaFoldDB" id="A0A2G8RYY2"/>
<accession>A0A2G8RYY2</accession>
<protein>
    <submittedName>
        <fullName evidence="1">Uncharacterized protein</fullName>
    </submittedName>
</protein>
<dbReference type="EMBL" id="AYKW01000039">
    <property type="protein sequence ID" value="PIL26723.1"/>
    <property type="molecule type" value="Genomic_DNA"/>
</dbReference>
<comment type="caution">
    <text evidence="1">The sequence shown here is derived from an EMBL/GenBank/DDBJ whole genome shotgun (WGS) entry which is preliminary data.</text>
</comment>
<organism evidence="1 3">
    <name type="scientific">Ganoderma sinense ZZ0214-1</name>
    <dbReference type="NCBI Taxonomy" id="1077348"/>
    <lineage>
        <taxon>Eukaryota</taxon>
        <taxon>Fungi</taxon>
        <taxon>Dikarya</taxon>
        <taxon>Basidiomycota</taxon>
        <taxon>Agaricomycotina</taxon>
        <taxon>Agaricomycetes</taxon>
        <taxon>Polyporales</taxon>
        <taxon>Polyporaceae</taxon>
        <taxon>Ganoderma</taxon>
    </lineage>
</organism>
<sequence length="103" mass="11276">MVTDPSPPADFRLPCFRTALAFGLAANGSICHPSTVVAQPVDNASRRPTVHPLKLALCTMRRYRTFKFDRTALPFNGAPGSPATFKRAVWRSQDGQRGLNSSM</sequence>
<name>A0A2G8RYY2_9APHY</name>
<dbReference type="Proteomes" id="UP000230002">
    <property type="component" value="Unassembled WGS sequence"/>
</dbReference>
<evidence type="ECO:0000313" key="3">
    <source>
        <dbReference type="Proteomes" id="UP000230002"/>
    </source>
</evidence>